<dbReference type="EMBL" id="FNXY01000012">
    <property type="protein sequence ID" value="SEJ70992.1"/>
    <property type="molecule type" value="Genomic_DNA"/>
</dbReference>
<dbReference type="STRING" id="408657.SAMN04487995_6028"/>
<gene>
    <name evidence="1" type="ORF">SAMN04487995_6028</name>
</gene>
<evidence type="ECO:0000313" key="2">
    <source>
        <dbReference type="Proteomes" id="UP000199532"/>
    </source>
</evidence>
<proteinExistence type="predicted"/>
<organism evidence="1 2">
    <name type="scientific">Dyadobacter koreensis</name>
    <dbReference type="NCBI Taxonomy" id="408657"/>
    <lineage>
        <taxon>Bacteria</taxon>
        <taxon>Pseudomonadati</taxon>
        <taxon>Bacteroidota</taxon>
        <taxon>Cytophagia</taxon>
        <taxon>Cytophagales</taxon>
        <taxon>Spirosomataceae</taxon>
        <taxon>Dyadobacter</taxon>
    </lineage>
</organism>
<name>A0A1H7B947_9BACT</name>
<accession>A0A1H7B947</accession>
<reference evidence="1 2" key="1">
    <citation type="submission" date="2016-10" db="EMBL/GenBank/DDBJ databases">
        <authorList>
            <person name="de Groot N.N."/>
        </authorList>
    </citation>
    <scope>NUCLEOTIDE SEQUENCE [LARGE SCALE GENOMIC DNA]</scope>
    <source>
        <strain evidence="1 2">DSM 19938</strain>
    </source>
</reference>
<protein>
    <recommendedName>
        <fullName evidence="3">Apea-like HEPN domain-containing protein</fullName>
    </recommendedName>
</protein>
<dbReference type="RefSeq" id="WP_090342042.1">
    <property type="nucleotide sequence ID" value="NZ_FNXY01000012.1"/>
</dbReference>
<sequence length="252" mass="29151">MRIFRVELSIFGQIAIQRPISFNFQKELDFGSVFQSDIKIIQHAKGVKISSTVNTADQERAYKVALLFVGKMLDVLALKTNTALVVSNIDLRLAEENNAVRAIIDEDEFRCSFLLPQTLNLHETTFFKGLNWYRKGLYTEDPFDRFLAFWNSISIVAGKYHTPDDRTRAGIINQIWSCFTLLWGDNNNWNFVNGDDRWINLNNDIRTNIAHALIPVEIQHVEDLINKLDTLQKVAYSFLTQWANKRLNQPLL</sequence>
<dbReference type="AlphaFoldDB" id="A0A1H7B947"/>
<evidence type="ECO:0008006" key="3">
    <source>
        <dbReference type="Google" id="ProtNLM"/>
    </source>
</evidence>
<dbReference type="Proteomes" id="UP000199532">
    <property type="component" value="Unassembled WGS sequence"/>
</dbReference>
<evidence type="ECO:0000313" key="1">
    <source>
        <dbReference type="EMBL" id="SEJ70992.1"/>
    </source>
</evidence>
<keyword evidence="2" id="KW-1185">Reference proteome</keyword>
<dbReference type="OrthoDB" id="1418816at2"/>